<evidence type="ECO:0000256" key="2">
    <source>
        <dbReference type="ARBA" id="ARBA00022741"/>
    </source>
</evidence>
<dbReference type="InterPro" id="IPR013126">
    <property type="entry name" value="Hsp_70_fam"/>
</dbReference>
<dbReference type="InterPro" id="IPR018181">
    <property type="entry name" value="Heat_shock_70_CS"/>
</dbReference>
<comment type="similarity">
    <text evidence="1">Belongs to the heat shock protein 70 family.</text>
</comment>
<dbReference type="InterPro" id="IPR029047">
    <property type="entry name" value="HSP70_peptide-bd_sf"/>
</dbReference>
<dbReference type="Gene3D" id="3.30.420.40">
    <property type="match status" value="3"/>
</dbReference>
<keyword evidence="3" id="KW-0067">ATP-binding</keyword>
<dbReference type="PROSITE" id="PS00329">
    <property type="entry name" value="HSP70_2"/>
    <property type="match status" value="1"/>
</dbReference>
<reference evidence="4" key="1">
    <citation type="journal article" date="2020" name="Nature">
        <title>Giant virus diversity and host interactions through global metagenomics.</title>
        <authorList>
            <person name="Schulz F."/>
            <person name="Roux S."/>
            <person name="Paez-Espino D."/>
            <person name="Jungbluth S."/>
            <person name="Walsh D.A."/>
            <person name="Denef V.J."/>
            <person name="McMahon K.D."/>
            <person name="Konstantinidis K.T."/>
            <person name="Eloe-Fadrosh E.A."/>
            <person name="Kyrpides N.C."/>
            <person name="Woyke T."/>
        </authorList>
    </citation>
    <scope>NUCLEOTIDE SEQUENCE</scope>
    <source>
        <strain evidence="4">GVMAG-M-3300023179-2</strain>
    </source>
</reference>
<dbReference type="Gene3D" id="2.60.34.10">
    <property type="entry name" value="Substrate Binding Domain Of DNAk, Chain A, domain 1"/>
    <property type="match status" value="1"/>
</dbReference>
<dbReference type="PRINTS" id="PR00301">
    <property type="entry name" value="HEATSHOCK70"/>
</dbReference>
<dbReference type="GO" id="GO:0140662">
    <property type="term" value="F:ATP-dependent protein folding chaperone"/>
    <property type="evidence" value="ECO:0007669"/>
    <property type="project" value="InterPro"/>
</dbReference>
<accession>A0A6C0EDQ1</accession>
<proteinExistence type="inferred from homology"/>
<evidence type="ECO:0000256" key="1">
    <source>
        <dbReference type="ARBA" id="ARBA00007381"/>
    </source>
</evidence>
<dbReference type="Pfam" id="PF00012">
    <property type="entry name" value="HSP70"/>
    <property type="match status" value="1"/>
</dbReference>
<organism evidence="4">
    <name type="scientific">viral metagenome</name>
    <dbReference type="NCBI Taxonomy" id="1070528"/>
    <lineage>
        <taxon>unclassified sequences</taxon>
        <taxon>metagenomes</taxon>
        <taxon>organismal metagenomes</taxon>
    </lineage>
</organism>
<dbReference type="AlphaFoldDB" id="A0A6C0EDQ1"/>
<dbReference type="EMBL" id="MN739818">
    <property type="protein sequence ID" value="QHT27234.1"/>
    <property type="molecule type" value="Genomic_DNA"/>
</dbReference>
<name>A0A6C0EDQ1_9ZZZZ</name>
<dbReference type="FunFam" id="3.30.420.40:FF:000028">
    <property type="entry name" value="heat shock 70 kDa protein-like"/>
    <property type="match status" value="1"/>
</dbReference>
<dbReference type="InterPro" id="IPR043129">
    <property type="entry name" value="ATPase_NBD"/>
</dbReference>
<keyword evidence="2" id="KW-0547">Nucleotide-binding</keyword>
<dbReference type="SUPFAM" id="SSF53067">
    <property type="entry name" value="Actin-like ATPase domain"/>
    <property type="match status" value="2"/>
</dbReference>
<dbReference type="PANTHER" id="PTHR19375">
    <property type="entry name" value="HEAT SHOCK PROTEIN 70KDA"/>
    <property type="match status" value="1"/>
</dbReference>
<dbReference type="SUPFAM" id="SSF100920">
    <property type="entry name" value="Heat shock protein 70kD (HSP70), peptide-binding domain"/>
    <property type="match status" value="1"/>
</dbReference>
<evidence type="ECO:0000313" key="4">
    <source>
        <dbReference type="EMBL" id="QHT27234.1"/>
    </source>
</evidence>
<dbReference type="Gene3D" id="3.90.640.10">
    <property type="entry name" value="Actin, Chain A, domain 4"/>
    <property type="match status" value="1"/>
</dbReference>
<evidence type="ECO:0000256" key="3">
    <source>
        <dbReference type="ARBA" id="ARBA00022840"/>
    </source>
</evidence>
<protein>
    <submittedName>
        <fullName evidence="4">Uncharacterized protein</fullName>
    </submittedName>
</protein>
<sequence>MINSNDILEEESVNNSLLIGIDFGTTNTILTYFNDNKISKNGINKINIINDGISNIIPTKVGFYNNKVYCGNYIPNNCINIYKNFKLNIGENDDNNDINNLICYFFKYLYNTINKFFKLEKSIIKCVITCPSNFNDYQRKILKSILENVGFIVLRIINEPSAAAIAYGLNYSANIEERILVLDIGGGTTDITVLEKTDLFFEVIHSDGLNDLGGNNFTELIYNDIYKNDYIIELFNKNLLDKNCLWNYAQTIKENLSYFESYNIDIKGFYYTITRLKFEYIIEKFINRINSLIIKTINNYPNINFTILVGGSNKIPTIQNMIKIITNNKFWIYPEIEFAIAHGAGLYAGILENKFENNLEIVLLDVLPISLGVELADGTYSIIIPKNTPLPIIKNQKYTTNLPNDNIINIKIYQGDRKIANKNLLLDEIIFDKVSTGSMPVIDITFKVDLNSIITILIKDRKSGNEDTKIIDNKLFIKNYNNLELDDTIDDNEIIKLKTLYQIKTFIQNCLNNLNNNYLILDIDKNSIIDEIISIDKKINNMNNLELLNILKYLEENYIIIGSTININKDSSENFFEINKISDLLPTEIQHLQNEELNNITFDNNICYKKELYDLCLFLQSKINSNEIIVDENKNIIINNLITKTLLLIDNNITSDESSTNENNYYWYTEINLFNEACSNLK</sequence>
<dbReference type="GO" id="GO:0005524">
    <property type="term" value="F:ATP binding"/>
    <property type="evidence" value="ECO:0007669"/>
    <property type="project" value="UniProtKB-KW"/>
</dbReference>